<dbReference type="GO" id="GO:0016593">
    <property type="term" value="C:Cdc73/Paf1 complex"/>
    <property type="evidence" value="ECO:0007669"/>
    <property type="project" value="InterPro"/>
</dbReference>
<dbReference type="AlphaFoldDB" id="A0A811S1L1"/>
<feature type="domain" description="Paf1 complex subunit Cdc73 N-terminal" evidence="1">
    <location>
        <begin position="40"/>
        <end position="117"/>
    </location>
</feature>
<dbReference type="GO" id="GO:0006368">
    <property type="term" value="P:transcription elongation by RNA polymerase II"/>
    <property type="evidence" value="ECO:0007669"/>
    <property type="project" value="InterPro"/>
</dbReference>
<proteinExistence type="predicted"/>
<dbReference type="GO" id="GO:0032968">
    <property type="term" value="P:positive regulation of transcription elongation by RNA polymerase II"/>
    <property type="evidence" value="ECO:0007669"/>
    <property type="project" value="TreeGrafter"/>
</dbReference>
<evidence type="ECO:0000313" key="2">
    <source>
        <dbReference type="EMBL" id="CAD6334933.1"/>
    </source>
</evidence>
<dbReference type="Proteomes" id="UP000604825">
    <property type="component" value="Unassembled WGS sequence"/>
</dbReference>
<organism evidence="2 3">
    <name type="scientific">Miscanthus lutarioriparius</name>
    <dbReference type="NCBI Taxonomy" id="422564"/>
    <lineage>
        <taxon>Eukaryota</taxon>
        <taxon>Viridiplantae</taxon>
        <taxon>Streptophyta</taxon>
        <taxon>Embryophyta</taxon>
        <taxon>Tracheophyta</taxon>
        <taxon>Spermatophyta</taxon>
        <taxon>Magnoliopsida</taxon>
        <taxon>Liliopsida</taxon>
        <taxon>Poales</taxon>
        <taxon>Poaceae</taxon>
        <taxon>PACMAD clade</taxon>
        <taxon>Panicoideae</taxon>
        <taxon>Andropogonodae</taxon>
        <taxon>Andropogoneae</taxon>
        <taxon>Saccharinae</taxon>
        <taxon>Miscanthus</taxon>
    </lineage>
</organism>
<evidence type="ECO:0000259" key="1">
    <source>
        <dbReference type="Pfam" id="PF16050"/>
    </source>
</evidence>
<name>A0A811S1L1_9POAL</name>
<evidence type="ECO:0000313" key="3">
    <source>
        <dbReference type="Proteomes" id="UP000604825"/>
    </source>
</evidence>
<dbReference type="PANTHER" id="PTHR12466:SF8">
    <property type="entry name" value="PARAFIBROMIN"/>
    <property type="match status" value="1"/>
</dbReference>
<accession>A0A811S1L1</accession>
<dbReference type="Pfam" id="PF16050">
    <property type="entry name" value="CDC73_N"/>
    <property type="match status" value="1"/>
</dbReference>
<dbReference type="PANTHER" id="PTHR12466">
    <property type="entry name" value="CDC73 DOMAIN PROTEIN"/>
    <property type="match status" value="1"/>
</dbReference>
<protein>
    <recommendedName>
        <fullName evidence="1">Paf1 complex subunit Cdc73 N-terminal domain-containing protein</fullName>
    </recommendedName>
</protein>
<dbReference type="GO" id="GO:0000993">
    <property type="term" value="F:RNA polymerase II complex binding"/>
    <property type="evidence" value="ECO:0007669"/>
    <property type="project" value="TreeGrafter"/>
</dbReference>
<dbReference type="InterPro" id="IPR032041">
    <property type="entry name" value="Cdc73_N"/>
</dbReference>
<dbReference type="OrthoDB" id="2186602at2759"/>
<dbReference type="InterPro" id="IPR007852">
    <property type="entry name" value="Cdc73/Parafibromin"/>
</dbReference>
<comment type="caution">
    <text evidence="2">The sequence shown here is derived from an EMBL/GenBank/DDBJ whole genome shotgun (WGS) entry which is preliminary data.</text>
</comment>
<gene>
    <name evidence="2" type="ORF">NCGR_LOCUS59031</name>
</gene>
<dbReference type="EMBL" id="CAJGYO010000017">
    <property type="protein sequence ID" value="CAD6334933.1"/>
    <property type="molecule type" value="Genomic_DNA"/>
</dbReference>
<reference evidence="2" key="1">
    <citation type="submission" date="2020-10" db="EMBL/GenBank/DDBJ databases">
        <authorList>
            <person name="Han B."/>
            <person name="Lu T."/>
            <person name="Zhao Q."/>
            <person name="Huang X."/>
            <person name="Zhao Y."/>
        </authorList>
    </citation>
    <scope>NUCLEOTIDE SEQUENCE</scope>
</reference>
<sequence length="127" mass="13600">MGKADPPPPLRPAELATVAGGAAAGGAMAGGARARNELDKIIFTGDEIHFGFDYTFSASTPTAFASKQSGRPYPLSAAVFLAPHHNLKHTDFIQATRLRCIPYVSLPDRKTFLDFLRFGHNSPPSAF</sequence>
<keyword evidence="3" id="KW-1185">Reference proteome</keyword>